<accession>A0A9W8M300</accession>
<comment type="caution">
    <text evidence="6">The sequence shown here is derived from an EMBL/GenBank/DDBJ whole genome shotgun (WGS) entry which is preliminary data.</text>
</comment>
<organism evidence="6 7">
    <name type="scientific">Coemansia brasiliensis</name>
    <dbReference type="NCBI Taxonomy" id="2650707"/>
    <lineage>
        <taxon>Eukaryota</taxon>
        <taxon>Fungi</taxon>
        <taxon>Fungi incertae sedis</taxon>
        <taxon>Zoopagomycota</taxon>
        <taxon>Kickxellomycotina</taxon>
        <taxon>Kickxellomycetes</taxon>
        <taxon>Kickxellales</taxon>
        <taxon>Kickxellaceae</taxon>
        <taxon>Coemansia</taxon>
    </lineage>
</organism>
<feature type="region of interest" description="Disordered" evidence="4">
    <location>
        <begin position="277"/>
        <end position="330"/>
    </location>
</feature>
<feature type="compositionally biased region" description="Polar residues" evidence="4">
    <location>
        <begin position="635"/>
        <end position="649"/>
    </location>
</feature>
<evidence type="ECO:0000313" key="6">
    <source>
        <dbReference type="EMBL" id="KAJ2852298.1"/>
    </source>
</evidence>
<feature type="region of interest" description="Disordered" evidence="4">
    <location>
        <begin position="737"/>
        <end position="774"/>
    </location>
</feature>
<sequence>MAYSAAPDPALDSSSTVPSAAAGSLSHSHSQLQLQLPPASASLQYAATAPLLGTRLFANEGVSSSPATTQLGAQPFAAAPVQLWMGDIEPWMDEECIRQIWARMGELVSVKMIRDRLTGGPANYCFIELPMHTDAERFLALYNGKPMPLALDRPFRLNWASGVPGSSAFTSSLAGAPGYSGQFPVLADGAASAAANGDAEAAEYSLFVGDLAPEVTDVQLVQEFRCRYASVRAAKVVMDSVTMLPRGYGFVRFSDEADRQRALVEMQGHIIGSRAIRVSTATPKRTPTMGSSHSHHHHSHHTSDAAGRESARSPALSESSADSTESYNPATDPFNTTVFVGGLVNPVGEDELHKFFAVYGEVVYCKIPPNRGCGFVTFAKRTNAETAMRALNGHMLGGSRVRLSWGRSQSHARHNYRNHHRHNSSRHHHHQNCHSSNGGASGANSHRNSVSEHHPLYPRRSVSFGKPPASAAPAAVQPSTLGLGLGLSGAPVPGAAPSGSALGMPHQHGLVSLDTANIQPSSTLLGGSSYLGGGMPLGHHPQQQPQPQQQQPLAEHMVPHSAFYTIASGHPGAVPGIEALGSAAVTPLMGQTLGYYYQQPQQQPPQQQQSALSVHNAPGDLLTRRLSALNLNGGSNAVSSVRNSTNDIQPPSLDRRASAGVIGQRRLSTKPSFSQAPAAQPQKAVSQLSLSQLWPQTPTLGDYCGNGPLSQLNDYQGALSTPASSARLSTSSLSLLALPTAGNDSTTADTSARPSMEEQSKRRDQLEFELGGAV</sequence>
<dbReference type="CDD" id="cd12345">
    <property type="entry name" value="RRM2_SECp43_like"/>
    <property type="match status" value="1"/>
</dbReference>
<feature type="compositionally biased region" description="Low complexity" evidence="4">
    <location>
        <begin position="433"/>
        <end position="448"/>
    </location>
</feature>
<dbReference type="PANTHER" id="PTHR47640">
    <property type="entry name" value="TRNA SELENOCYSTEINE 1-ASSOCIATED PROTEIN 1-RELATED-RELATED"/>
    <property type="match status" value="1"/>
</dbReference>
<protein>
    <recommendedName>
        <fullName evidence="5">RRM domain-containing protein</fullName>
    </recommendedName>
</protein>
<feature type="compositionally biased region" description="Polar residues" evidence="4">
    <location>
        <begin position="316"/>
        <end position="330"/>
    </location>
</feature>
<feature type="compositionally biased region" description="Basic residues" evidence="4">
    <location>
        <begin position="410"/>
        <end position="432"/>
    </location>
</feature>
<evidence type="ECO:0000256" key="1">
    <source>
        <dbReference type="ARBA" id="ARBA00022737"/>
    </source>
</evidence>
<keyword evidence="7" id="KW-1185">Reference proteome</keyword>
<dbReference type="OrthoDB" id="446113at2759"/>
<gene>
    <name evidence="6" type="ORF">IWW36_000441</name>
</gene>
<feature type="region of interest" description="Disordered" evidence="4">
    <location>
        <begin position="524"/>
        <end position="550"/>
    </location>
</feature>
<reference evidence="6" key="1">
    <citation type="submission" date="2022-07" db="EMBL/GenBank/DDBJ databases">
        <title>Phylogenomic reconstructions and comparative analyses of Kickxellomycotina fungi.</title>
        <authorList>
            <person name="Reynolds N.K."/>
            <person name="Stajich J.E."/>
            <person name="Barry K."/>
            <person name="Grigoriev I.V."/>
            <person name="Crous P."/>
            <person name="Smith M.E."/>
        </authorList>
    </citation>
    <scope>NUCLEOTIDE SEQUENCE</scope>
    <source>
        <strain evidence="6">NRRL 1566</strain>
    </source>
</reference>
<dbReference type="Gene3D" id="3.30.70.330">
    <property type="match status" value="3"/>
</dbReference>
<feature type="region of interest" description="Disordered" evidence="4">
    <location>
        <begin position="635"/>
        <end position="663"/>
    </location>
</feature>
<feature type="compositionally biased region" description="Polar residues" evidence="4">
    <location>
        <begin position="279"/>
        <end position="290"/>
    </location>
</feature>
<dbReference type="SMART" id="SM00360">
    <property type="entry name" value="RRM"/>
    <property type="match status" value="3"/>
</dbReference>
<dbReference type="Proteomes" id="UP001139887">
    <property type="component" value="Unassembled WGS sequence"/>
</dbReference>
<dbReference type="AlphaFoldDB" id="A0A9W8M300"/>
<feature type="compositionally biased region" description="Basic and acidic residues" evidence="4">
    <location>
        <begin position="301"/>
        <end position="311"/>
    </location>
</feature>
<proteinExistence type="predicted"/>
<dbReference type="SUPFAM" id="SSF54928">
    <property type="entry name" value="RNA-binding domain, RBD"/>
    <property type="match status" value="3"/>
</dbReference>
<dbReference type="CDD" id="cd12344">
    <property type="entry name" value="RRM1_SECp43_like"/>
    <property type="match status" value="1"/>
</dbReference>
<dbReference type="InterPro" id="IPR000504">
    <property type="entry name" value="RRM_dom"/>
</dbReference>
<dbReference type="Pfam" id="PF00076">
    <property type="entry name" value="RRM_1"/>
    <property type="match status" value="3"/>
</dbReference>
<keyword evidence="1" id="KW-0677">Repeat</keyword>
<name>A0A9W8M300_9FUNG</name>
<feature type="domain" description="RRM" evidence="5">
    <location>
        <begin position="204"/>
        <end position="283"/>
    </location>
</feature>
<feature type="compositionally biased region" description="Basic and acidic residues" evidence="4">
    <location>
        <begin position="755"/>
        <end position="766"/>
    </location>
</feature>
<dbReference type="PROSITE" id="PS50102">
    <property type="entry name" value="RRM"/>
    <property type="match status" value="3"/>
</dbReference>
<dbReference type="InterPro" id="IPR035979">
    <property type="entry name" value="RBD_domain_sf"/>
</dbReference>
<evidence type="ECO:0000256" key="2">
    <source>
        <dbReference type="ARBA" id="ARBA00022884"/>
    </source>
</evidence>
<dbReference type="InterPro" id="IPR012677">
    <property type="entry name" value="Nucleotide-bd_a/b_plait_sf"/>
</dbReference>
<feature type="compositionally biased region" description="Low complexity" evidence="4">
    <location>
        <begin position="537"/>
        <end position="550"/>
    </location>
</feature>
<feature type="region of interest" description="Disordered" evidence="4">
    <location>
        <begin position="406"/>
        <end position="475"/>
    </location>
</feature>
<evidence type="ECO:0000313" key="7">
    <source>
        <dbReference type="Proteomes" id="UP001139887"/>
    </source>
</evidence>
<feature type="domain" description="RRM" evidence="5">
    <location>
        <begin position="81"/>
        <end position="162"/>
    </location>
</feature>
<dbReference type="GO" id="GO:0005829">
    <property type="term" value="C:cytosol"/>
    <property type="evidence" value="ECO:0007669"/>
    <property type="project" value="TreeGrafter"/>
</dbReference>
<dbReference type="GO" id="GO:0003729">
    <property type="term" value="F:mRNA binding"/>
    <property type="evidence" value="ECO:0007669"/>
    <property type="project" value="InterPro"/>
</dbReference>
<dbReference type="FunFam" id="3.30.70.330:FF:000159">
    <property type="entry name" value="tRNA selenocysteine 1-associated protein 1"/>
    <property type="match status" value="1"/>
</dbReference>
<dbReference type="InterPro" id="IPR050825">
    <property type="entry name" value="RBM42_RBP45_47-like"/>
</dbReference>
<evidence type="ECO:0000256" key="3">
    <source>
        <dbReference type="PROSITE-ProRule" id="PRU00176"/>
    </source>
</evidence>
<feature type="domain" description="RRM" evidence="5">
    <location>
        <begin position="336"/>
        <end position="408"/>
    </location>
</feature>
<evidence type="ECO:0000256" key="4">
    <source>
        <dbReference type="SAM" id="MobiDB-lite"/>
    </source>
</evidence>
<dbReference type="EMBL" id="JANBUW010000004">
    <property type="protein sequence ID" value="KAJ2852298.1"/>
    <property type="molecule type" value="Genomic_DNA"/>
</dbReference>
<keyword evidence="2 3" id="KW-0694">RNA-binding</keyword>
<feature type="compositionally biased region" description="Polar residues" evidence="4">
    <location>
        <begin position="742"/>
        <end position="753"/>
    </location>
</feature>
<dbReference type="PANTHER" id="PTHR47640:SF10">
    <property type="entry name" value="TRNA SELENOCYSTEINE 1-ASSOCIATED PROTEIN 1-RELATED"/>
    <property type="match status" value="1"/>
</dbReference>
<evidence type="ECO:0000259" key="5">
    <source>
        <dbReference type="PROSITE" id="PS50102"/>
    </source>
</evidence>
<feature type="region of interest" description="Disordered" evidence="4">
    <location>
        <begin position="1"/>
        <end position="22"/>
    </location>
</feature>